<protein>
    <recommendedName>
        <fullName evidence="5">Metallo-beta-lactamase domain-containing protein</fullName>
    </recommendedName>
</protein>
<dbReference type="CDD" id="cd07710">
    <property type="entry name" value="arylsulfatase_Sdsa1-like_MBL-fold"/>
    <property type="match status" value="1"/>
</dbReference>
<dbReference type="Proteomes" id="UP000507470">
    <property type="component" value="Unassembled WGS sequence"/>
</dbReference>
<evidence type="ECO:0000256" key="1">
    <source>
        <dbReference type="ARBA" id="ARBA00022723"/>
    </source>
</evidence>
<dbReference type="AlphaFoldDB" id="A0A6J8DNU7"/>
<feature type="domain" description="Metallo-beta-lactamase" evidence="5">
    <location>
        <begin position="73"/>
        <end position="287"/>
    </location>
</feature>
<dbReference type="PANTHER" id="PTHR43223:SF2">
    <property type="entry name" value="METALLO-BETA-LACTAMASE DOMAIN-CONTAINING PROTEIN"/>
    <property type="match status" value="1"/>
</dbReference>
<name>A0A6J8DNU7_MYTCO</name>
<dbReference type="GO" id="GO:0018741">
    <property type="term" value="F:linear primary-alkylsulfatase activity"/>
    <property type="evidence" value="ECO:0007669"/>
    <property type="project" value="InterPro"/>
</dbReference>
<sequence length="584" mass="65757">MDGPQIALIVMFVALLGYFGSRIIHSLQGPSYAERIIKNAMPDKELLKHSDEFSQPELIKVTDGVYVAVGFALANSILLEGPEGLVIVDVTESIESAAEILKVFRNVTDKPIKALIYTHNHADHSYGAKAFIEDEDNPPDIWAHAGILGEFTRVFSTVNGATYKRSMRQFGVHLPGQINAGIGLKLKYGTDKATLGVVYPTHFVHEQKTNLVLAGINMTIIHIPGETDDQIGVWIPEKQVLLCADDIYKAFPNLYAIRGTPSRDLMQWVRSLDLMLTYDTQHLVPSHTRPVFGKENIKEILTVYRDAIQYIHDQTVRYINQGFTSEEIVEKVALPKNLARHPYLKEFYGTVAWSVKGVFNSYLGWFSGNPIDLQPLTIKSKSERMVKLIGVDKMIEAAKTALKEKDFQWALELSSYLLIIYSDNSEARDIKIDALTYLGARQVSACGRNYYLTCAFEEAAEIELRNSERNRKMGIKTLPIRQLFLAMPVKFKAEECTNVNNSLLFSFSDTGDNVKLTIRNSVAIVSFHHGKEPLYDVKITVTVKVFRELISSRMRAITAYGTGEIIIDGGIMKFRNLMNCFENR</sequence>
<keyword evidence="7" id="KW-1185">Reference proteome</keyword>
<dbReference type="Gene3D" id="3.60.15.30">
    <property type="entry name" value="Metallo-beta-lactamase domain"/>
    <property type="match status" value="1"/>
</dbReference>
<proteinExistence type="inferred from homology"/>
<reference evidence="6 7" key="1">
    <citation type="submission" date="2020-06" db="EMBL/GenBank/DDBJ databases">
        <authorList>
            <person name="Li R."/>
            <person name="Bekaert M."/>
        </authorList>
    </citation>
    <scope>NUCLEOTIDE SEQUENCE [LARGE SCALE GENOMIC DNA]</scope>
    <source>
        <strain evidence="7">wild</strain>
    </source>
</reference>
<dbReference type="Pfam" id="PF14864">
    <property type="entry name" value="Alkyl_sulf_C"/>
    <property type="match status" value="1"/>
</dbReference>
<dbReference type="InterPro" id="IPR001279">
    <property type="entry name" value="Metallo-B-lactamas"/>
</dbReference>
<dbReference type="SUPFAM" id="SSF55718">
    <property type="entry name" value="SCP-like"/>
    <property type="match status" value="1"/>
</dbReference>
<dbReference type="Gene3D" id="1.25.40.880">
    <property type="entry name" value="Alkyl sulfatase, dimerisation domain"/>
    <property type="match status" value="1"/>
</dbReference>
<dbReference type="InterPro" id="IPR044097">
    <property type="entry name" value="Bds1/SdsA1_MBL-fold"/>
</dbReference>
<comment type="similarity">
    <text evidence="4">Belongs to the metallo-beta-lactamase superfamily. Type III sulfatase family.</text>
</comment>
<dbReference type="EMBL" id="CACVKT020007640">
    <property type="protein sequence ID" value="CAC5409181.1"/>
    <property type="molecule type" value="Genomic_DNA"/>
</dbReference>
<dbReference type="SMART" id="SM00849">
    <property type="entry name" value="Lactamase_B"/>
    <property type="match status" value="1"/>
</dbReference>
<dbReference type="InterPro" id="IPR052195">
    <property type="entry name" value="Bact_Alkyl/Aryl-Sulfatase"/>
</dbReference>
<dbReference type="GO" id="GO:0046872">
    <property type="term" value="F:metal ion binding"/>
    <property type="evidence" value="ECO:0007669"/>
    <property type="project" value="UniProtKB-KW"/>
</dbReference>
<gene>
    <name evidence="6" type="ORF">MCOR_42505</name>
</gene>
<keyword evidence="3" id="KW-0862">Zinc</keyword>
<evidence type="ECO:0000256" key="4">
    <source>
        <dbReference type="ARBA" id="ARBA00033751"/>
    </source>
</evidence>
<evidence type="ECO:0000313" key="6">
    <source>
        <dbReference type="EMBL" id="CAC5409181.1"/>
    </source>
</evidence>
<dbReference type="Pfam" id="PF00753">
    <property type="entry name" value="Lactamase_B"/>
    <property type="match status" value="1"/>
</dbReference>
<dbReference type="InterPro" id="IPR029228">
    <property type="entry name" value="Alkyl_sulf_dimr"/>
</dbReference>
<dbReference type="SUPFAM" id="SSF56281">
    <property type="entry name" value="Metallo-hydrolase/oxidoreductase"/>
    <property type="match status" value="1"/>
</dbReference>
<evidence type="ECO:0000259" key="5">
    <source>
        <dbReference type="SMART" id="SM00849"/>
    </source>
</evidence>
<evidence type="ECO:0000256" key="3">
    <source>
        <dbReference type="ARBA" id="ARBA00022833"/>
    </source>
</evidence>
<dbReference type="PANTHER" id="PTHR43223">
    <property type="entry name" value="ALKYL/ARYL-SULFATASE"/>
    <property type="match status" value="1"/>
</dbReference>
<keyword evidence="2" id="KW-0378">Hydrolase</keyword>
<dbReference type="Gene3D" id="3.30.1050.10">
    <property type="entry name" value="SCP2 sterol-binding domain"/>
    <property type="match status" value="1"/>
</dbReference>
<dbReference type="InterPro" id="IPR029229">
    <property type="entry name" value="Alkyl_sulf_C"/>
</dbReference>
<dbReference type="InterPro" id="IPR036866">
    <property type="entry name" value="RibonucZ/Hydroxyglut_hydro"/>
</dbReference>
<evidence type="ECO:0000313" key="7">
    <source>
        <dbReference type="Proteomes" id="UP000507470"/>
    </source>
</evidence>
<dbReference type="InterPro" id="IPR038536">
    <property type="entry name" value="Alkyl/aryl-sulf_dimr_sf"/>
</dbReference>
<accession>A0A6J8DNU7</accession>
<dbReference type="Pfam" id="PF14863">
    <property type="entry name" value="Alkyl_sulf_dimr"/>
    <property type="match status" value="1"/>
</dbReference>
<dbReference type="GO" id="GO:0018909">
    <property type="term" value="P:dodecyl sulfate metabolic process"/>
    <property type="evidence" value="ECO:0007669"/>
    <property type="project" value="InterPro"/>
</dbReference>
<organism evidence="6 7">
    <name type="scientific">Mytilus coruscus</name>
    <name type="common">Sea mussel</name>
    <dbReference type="NCBI Taxonomy" id="42192"/>
    <lineage>
        <taxon>Eukaryota</taxon>
        <taxon>Metazoa</taxon>
        <taxon>Spiralia</taxon>
        <taxon>Lophotrochozoa</taxon>
        <taxon>Mollusca</taxon>
        <taxon>Bivalvia</taxon>
        <taxon>Autobranchia</taxon>
        <taxon>Pteriomorphia</taxon>
        <taxon>Mytilida</taxon>
        <taxon>Mytiloidea</taxon>
        <taxon>Mytilidae</taxon>
        <taxon>Mytilinae</taxon>
        <taxon>Mytilus</taxon>
    </lineage>
</organism>
<keyword evidence="1" id="KW-0479">Metal-binding</keyword>
<dbReference type="OrthoDB" id="449487at2759"/>
<dbReference type="GO" id="GO:0046983">
    <property type="term" value="F:protein dimerization activity"/>
    <property type="evidence" value="ECO:0007669"/>
    <property type="project" value="InterPro"/>
</dbReference>
<evidence type="ECO:0000256" key="2">
    <source>
        <dbReference type="ARBA" id="ARBA00022801"/>
    </source>
</evidence>
<dbReference type="InterPro" id="IPR036527">
    <property type="entry name" value="SCP2_sterol-bd_dom_sf"/>
</dbReference>